<evidence type="ECO:0000313" key="3">
    <source>
        <dbReference type="EMBL" id="RST85876.1"/>
    </source>
</evidence>
<evidence type="ECO:0000313" key="4">
    <source>
        <dbReference type="Proteomes" id="UP000278398"/>
    </source>
</evidence>
<gene>
    <name evidence="3" type="ORF">EJC49_13605</name>
</gene>
<evidence type="ECO:0008006" key="5">
    <source>
        <dbReference type="Google" id="ProtNLM"/>
    </source>
</evidence>
<proteinExistence type="predicted"/>
<evidence type="ECO:0000256" key="1">
    <source>
        <dbReference type="SAM" id="MobiDB-lite"/>
    </source>
</evidence>
<reference evidence="3 4" key="1">
    <citation type="submission" date="2018-12" db="EMBL/GenBank/DDBJ databases">
        <title>Mesorhizobium carbonis sp. nov., isolated from coal mine water.</title>
        <authorList>
            <person name="Xin W."/>
            <person name="Xu Z."/>
            <person name="Xiang F."/>
            <person name="Zhang J."/>
            <person name="Xi L."/>
            <person name="Liu J."/>
        </authorList>
    </citation>
    <scope>NUCLEOTIDE SEQUENCE [LARGE SCALE GENOMIC DNA]</scope>
    <source>
        <strain evidence="3 4">B2.3</strain>
    </source>
</reference>
<keyword evidence="4" id="KW-1185">Reference proteome</keyword>
<feature type="signal peptide" evidence="2">
    <location>
        <begin position="1"/>
        <end position="35"/>
    </location>
</feature>
<dbReference type="InterPro" id="IPR021333">
    <property type="entry name" value="DUF2946"/>
</dbReference>
<evidence type="ECO:0000256" key="2">
    <source>
        <dbReference type="SAM" id="SignalP"/>
    </source>
</evidence>
<sequence length="126" mass="12709">MKALRKASGRWTAQIALLVLLVQLFAAGLATAAHAAAPQLDAFGNVLCLGGEPGDETPAGSPSGFHDCCTFGCGNVVSSLPAPVDAVILPVAYPPSADVVAPEPARLVAQDRRSRPGSPRAPPTAG</sequence>
<protein>
    <recommendedName>
        <fullName evidence="5">DUF2946 domain-containing protein</fullName>
    </recommendedName>
</protein>
<dbReference type="Pfam" id="PF11162">
    <property type="entry name" value="DUF2946"/>
    <property type="match status" value="1"/>
</dbReference>
<dbReference type="EMBL" id="RWKW01000047">
    <property type="protein sequence ID" value="RST85876.1"/>
    <property type="molecule type" value="Genomic_DNA"/>
</dbReference>
<organism evidence="3 4">
    <name type="scientific">Aquibium carbonis</name>
    <dbReference type="NCBI Taxonomy" id="2495581"/>
    <lineage>
        <taxon>Bacteria</taxon>
        <taxon>Pseudomonadati</taxon>
        <taxon>Pseudomonadota</taxon>
        <taxon>Alphaproteobacteria</taxon>
        <taxon>Hyphomicrobiales</taxon>
        <taxon>Phyllobacteriaceae</taxon>
        <taxon>Aquibium</taxon>
    </lineage>
</organism>
<comment type="caution">
    <text evidence="3">The sequence shown here is derived from an EMBL/GenBank/DDBJ whole genome shotgun (WGS) entry which is preliminary data.</text>
</comment>
<dbReference type="RefSeq" id="WP_126700481.1">
    <property type="nucleotide sequence ID" value="NZ_RWKW01000047.1"/>
</dbReference>
<dbReference type="Proteomes" id="UP000278398">
    <property type="component" value="Unassembled WGS sequence"/>
</dbReference>
<dbReference type="AlphaFoldDB" id="A0A429YWP7"/>
<keyword evidence="2" id="KW-0732">Signal</keyword>
<feature type="chain" id="PRO_5019400795" description="DUF2946 domain-containing protein" evidence="2">
    <location>
        <begin position="36"/>
        <end position="126"/>
    </location>
</feature>
<feature type="region of interest" description="Disordered" evidence="1">
    <location>
        <begin position="103"/>
        <end position="126"/>
    </location>
</feature>
<accession>A0A429YWP7</accession>
<name>A0A429YWP7_9HYPH</name>